<reference evidence="2 3" key="1">
    <citation type="journal article" date="2020" name="FEMS Microbiol. Ecol.">
        <title>Temporal dynamics of bacterial communities during seed development and maturation.</title>
        <authorList>
            <person name="Chesneau G."/>
            <person name="Torres-Cortes G."/>
            <person name="Briand M."/>
            <person name="Darrasse A."/>
            <person name="Preveaux A."/>
            <person name="Marais C."/>
            <person name="Jacques M.A."/>
            <person name="Shade A."/>
            <person name="Barret M."/>
        </authorList>
    </citation>
    <scope>NUCLEOTIDE SEQUENCE [LARGE SCALE GENOMIC DNA]</scope>
    <source>
        <strain evidence="2 3">CFBP13723</strain>
    </source>
</reference>
<feature type="transmembrane region" description="Helical" evidence="1">
    <location>
        <begin position="129"/>
        <end position="147"/>
    </location>
</feature>
<feature type="transmembrane region" description="Helical" evidence="1">
    <location>
        <begin position="103"/>
        <end position="122"/>
    </location>
</feature>
<evidence type="ECO:0000256" key="1">
    <source>
        <dbReference type="SAM" id="Phobius"/>
    </source>
</evidence>
<keyword evidence="1" id="KW-0472">Membrane</keyword>
<dbReference type="EMBL" id="JACYNP010000008">
    <property type="protein sequence ID" value="MBD8123047.1"/>
    <property type="molecule type" value="Genomic_DNA"/>
</dbReference>
<dbReference type="RefSeq" id="WP_191945081.1">
    <property type="nucleotide sequence ID" value="NZ_JACYNP010000008.1"/>
</dbReference>
<proteinExistence type="predicted"/>
<evidence type="ECO:0000313" key="2">
    <source>
        <dbReference type="EMBL" id="MBD8123047.1"/>
    </source>
</evidence>
<feature type="transmembrane region" description="Helical" evidence="1">
    <location>
        <begin position="299"/>
        <end position="321"/>
    </location>
</feature>
<keyword evidence="1" id="KW-0812">Transmembrane</keyword>
<dbReference type="NCBIfam" id="TIGR00843">
    <property type="entry name" value="benE"/>
    <property type="match status" value="1"/>
</dbReference>
<feature type="transmembrane region" description="Helical" evidence="1">
    <location>
        <begin position="328"/>
        <end position="349"/>
    </location>
</feature>
<keyword evidence="3" id="KW-1185">Reference proteome</keyword>
<protein>
    <submittedName>
        <fullName evidence="2">Benzoate/H(+) symporter BenE family transporter</fullName>
    </submittedName>
</protein>
<keyword evidence="1" id="KW-1133">Transmembrane helix</keyword>
<feature type="transmembrane region" description="Helical" evidence="1">
    <location>
        <begin position="255"/>
        <end position="279"/>
    </location>
</feature>
<dbReference type="PANTHER" id="PTHR30199:SF0">
    <property type="entry name" value="INNER MEMBRANE PROTEIN YDCO"/>
    <property type="match status" value="1"/>
</dbReference>
<name>A0ABR9AB46_9PSED</name>
<organism evidence="2 3">
    <name type="scientific">Pseudomonas lutea</name>
    <dbReference type="NCBI Taxonomy" id="243924"/>
    <lineage>
        <taxon>Bacteria</taxon>
        <taxon>Pseudomonadati</taxon>
        <taxon>Pseudomonadota</taxon>
        <taxon>Gammaproteobacteria</taxon>
        <taxon>Pseudomonadales</taxon>
        <taxon>Pseudomonadaceae</taxon>
        <taxon>Pseudomonas</taxon>
    </lineage>
</organism>
<feature type="transmembrane region" description="Helical" evidence="1">
    <location>
        <begin position="369"/>
        <end position="391"/>
    </location>
</feature>
<sequence length="395" mass="41132">MTDLPLAPLRPMADTSLSAVVAGFIAMMTGVTSSLVLMFQAGQAAGLTSAQISSWIWALFMGMAVCSIGLSLRYRSPITVAWSTPGAALLITSLGGVAYPEAIGAFITCAVLVIICGVTGSFERLVKRLPTSLAAALLAGILFKIGSEIFVAAQHRTGLVLGMFFTYLIVKRHSPRYAVLVTLLVGVALSAMLGLLNFSGFALEVALPVWTTPSFSIAATVSIGIPLFVVAMTSQNMPGVAVLRADGYHVPASPLITATGIISLITAPFGAHGINLAAISAAICTGPHAHEDHNKRYTAAIWCGIFYAIAGIFGATLAALFAAFPKELVLSIAALALFGSIINGLTVAMHEPKEREAALITFMVTASGLTLFSIGSAFWGIVAGVLTLVILNYRK</sequence>
<feature type="transmembrane region" description="Helical" evidence="1">
    <location>
        <begin position="79"/>
        <end position="97"/>
    </location>
</feature>
<comment type="caution">
    <text evidence="2">The sequence shown here is derived from an EMBL/GenBank/DDBJ whole genome shotgun (WGS) entry which is preliminary data.</text>
</comment>
<accession>A0ABR9AB46</accession>
<dbReference type="Proteomes" id="UP000625247">
    <property type="component" value="Unassembled WGS sequence"/>
</dbReference>
<feature type="transmembrane region" description="Helical" evidence="1">
    <location>
        <begin position="215"/>
        <end position="234"/>
    </location>
</feature>
<gene>
    <name evidence="2" type="ORF">IFT62_17690</name>
</gene>
<dbReference type="PANTHER" id="PTHR30199">
    <property type="entry name" value="MFS FAMILY TRANSPORTER, PREDICTED SUBSTRATE BENZOATE"/>
    <property type="match status" value="1"/>
</dbReference>
<feature type="transmembrane region" description="Helical" evidence="1">
    <location>
        <begin position="177"/>
        <end position="203"/>
    </location>
</feature>
<feature type="transmembrane region" description="Helical" evidence="1">
    <location>
        <begin position="153"/>
        <end position="170"/>
    </location>
</feature>
<evidence type="ECO:0000313" key="3">
    <source>
        <dbReference type="Proteomes" id="UP000625247"/>
    </source>
</evidence>
<feature type="transmembrane region" description="Helical" evidence="1">
    <location>
        <begin position="54"/>
        <end position="72"/>
    </location>
</feature>
<dbReference type="InterPro" id="IPR004711">
    <property type="entry name" value="Benzoate_Transporter"/>
</dbReference>
<dbReference type="Pfam" id="PF03594">
    <property type="entry name" value="BenE"/>
    <property type="match status" value="1"/>
</dbReference>